<reference evidence="3" key="1">
    <citation type="submission" date="2023-10" db="EMBL/GenBank/DDBJ databases">
        <authorList>
            <person name="Hackl T."/>
        </authorList>
    </citation>
    <scope>NUCLEOTIDE SEQUENCE</scope>
</reference>
<dbReference type="AlphaFoldDB" id="A0AAI8YL96"/>
<accession>A0AAI8YL96</accession>
<dbReference type="SMART" id="SM00886">
    <property type="entry name" value="Dabb"/>
    <property type="match status" value="1"/>
</dbReference>
<dbReference type="PANTHER" id="PTHR33178">
    <property type="match status" value="1"/>
</dbReference>
<name>A0AAI8YL96_9PEZI</name>
<dbReference type="PROSITE" id="PS51502">
    <property type="entry name" value="S_R_A_B_BARREL"/>
    <property type="match status" value="1"/>
</dbReference>
<dbReference type="InterPro" id="IPR044662">
    <property type="entry name" value="HS1/DABB1-like"/>
</dbReference>
<evidence type="ECO:0000313" key="3">
    <source>
        <dbReference type="EMBL" id="CAJ2508869.1"/>
    </source>
</evidence>
<organism evidence="3 4">
    <name type="scientific">Anthostomella pinea</name>
    <dbReference type="NCBI Taxonomy" id="933095"/>
    <lineage>
        <taxon>Eukaryota</taxon>
        <taxon>Fungi</taxon>
        <taxon>Dikarya</taxon>
        <taxon>Ascomycota</taxon>
        <taxon>Pezizomycotina</taxon>
        <taxon>Sordariomycetes</taxon>
        <taxon>Xylariomycetidae</taxon>
        <taxon>Xylariales</taxon>
        <taxon>Xylariaceae</taxon>
        <taxon>Anthostomella</taxon>
    </lineage>
</organism>
<comment type="subunit">
    <text evidence="1">Homodimer.</text>
</comment>
<dbReference type="InterPro" id="IPR011008">
    <property type="entry name" value="Dimeric_a/b-barrel"/>
</dbReference>
<dbReference type="EMBL" id="CAUWAG010000012">
    <property type="protein sequence ID" value="CAJ2508869.1"/>
    <property type="molecule type" value="Genomic_DNA"/>
</dbReference>
<protein>
    <submittedName>
        <fullName evidence="3">Uu.00g138950.m01.CDS01</fullName>
    </submittedName>
</protein>
<proteinExistence type="predicted"/>
<sequence>MAILHVVMFQFKALIPLEEVAAGCDRMLVLGDKCIHPTTQAPYVKVLGGGKDNSPEGLQNGITHTFVFQFENEDDRKHYIEKDAAHLEFIASIKNLVQKVQVVDFTPGVY</sequence>
<dbReference type="PANTHER" id="PTHR33178:SF10">
    <property type="entry name" value="STRESS-RESPONSE A_B BARREL DOMAIN-CONTAINING PROTEIN"/>
    <property type="match status" value="1"/>
</dbReference>
<dbReference type="Pfam" id="PF07876">
    <property type="entry name" value="Dabb"/>
    <property type="match status" value="1"/>
</dbReference>
<comment type="caution">
    <text evidence="3">The sequence shown here is derived from an EMBL/GenBank/DDBJ whole genome shotgun (WGS) entry which is preliminary data.</text>
</comment>
<dbReference type="SUPFAM" id="SSF54909">
    <property type="entry name" value="Dimeric alpha+beta barrel"/>
    <property type="match status" value="1"/>
</dbReference>
<keyword evidence="4" id="KW-1185">Reference proteome</keyword>
<feature type="domain" description="Stress-response A/B barrel" evidence="2">
    <location>
        <begin position="3"/>
        <end position="105"/>
    </location>
</feature>
<evidence type="ECO:0000259" key="2">
    <source>
        <dbReference type="PROSITE" id="PS51502"/>
    </source>
</evidence>
<gene>
    <name evidence="3" type="ORF">KHLLAP_LOCUS9337</name>
</gene>
<evidence type="ECO:0000256" key="1">
    <source>
        <dbReference type="ARBA" id="ARBA00011738"/>
    </source>
</evidence>
<dbReference type="InterPro" id="IPR013097">
    <property type="entry name" value="Dabb"/>
</dbReference>
<dbReference type="Gene3D" id="3.30.70.100">
    <property type="match status" value="1"/>
</dbReference>
<dbReference type="Proteomes" id="UP001295740">
    <property type="component" value="Unassembled WGS sequence"/>
</dbReference>
<evidence type="ECO:0000313" key="4">
    <source>
        <dbReference type="Proteomes" id="UP001295740"/>
    </source>
</evidence>